<dbReference type="AlphaFoldDB" id="A0A9P7YXW7"/>
<evidence type="ECO:0000256" key="3">
    <source>
        <dbReference type="ARBA" id="ARBA00011276"/>
    </source>
</evidence>
<dbReference type="Pfam" id="PF07774">
    <property type="entry name" value="EMC1_C"/>
    <property type="match status" value="1"/>
</dbReference>
<keyword evidence="10" id="KW-0325">Glycoprotein</keyword>
<evidence type="ECO:0000256" key="10">
    <source>
        <dbReference type="ARBA" id="ARBA00023180"/>
    </source>
</evidence>
<keyword evidence="7" id="KW-0256">Endoplasmic reticulum</keyword>
<comment type="subunit">
    <text evidence="3">Component of the ER membrane protein complex (EMC).</text>
</comment>
<evidence type="ECO:0000256" key="4">
    <source>
        <dbReference type="ARBA" id="ARBA00020824"/>
    </source>
</evidence>
<keyword evidence="5 11" id="KW-0812">Transmembrane</keyword>
<dbReference type="Pfam" id="PF25293">
    <property type="entry name" value="Beta-prop_EMC1_N"/>
    <property type="match status" value="1"/>
</dbReference>
<feature type="domain" description="EMC1 first beta-propeller" evidence="14">
    <location>
        <begin position="20"/>
        <end position="423"/>
    </location>
</feature>
<keyword evidence="6 12" id="KW-0732">Signal</keyword>
<sequence length="975" mass="105846">MRLPISLLCLTLSIIPNSRAIFADDAYEIDYHHQLLGIPQTHATFFHRPRPLDKPTLLYTLSDLGVIGAVNPATGEIVWRQLLAYDKVDRPGFFRPVEGEGSVVSAIDSRVDAWDASNGKANWGNTFAGTAKDLEVMEKAAGAKGLKDILVLFEEAGKSTLRKLEGATGNVAWEFKDESSDVPLQVSTDVKSVYLVALHGAWGGYNVKVTVLDPATGKKTTEYTLSTKSDVHSAEDVLLVGANSAAPIVAWTDKTLKTMKVHILGKSGEQSLPLKEVNGGISNVTIHAPHLIQSLPHFLVHSQSPTSNRADVYHIDLTTGSITLAYELPQLVGQGAISTSSQDANVYFTRFTEDEIIILSSISHGILGKWKVTLEDDHGALIQGIAEVVKKASDSYAARSAIVTNSGDWVLVRNGAEAWSRPEGLSGVVAAEWAEIPQFESLVKTLEEESHSNPLSAYIHRVTRHIDDLRYLPGWLEALPVRVLNSILPIEVGTQNTRVVTRDTFGFNKLVIVATQRGQVIALNAGNKGSLVWSMAAQAMSSGQKWSVQGIFVNNKQGQVEIYGTLGDRTILNATTGEIVGKHEEADFKPISAAVAVEDESGTWIMPFDLQGKSIYDVPSNLAPSDTIAVRGPDGDVRGIKFEIKGTTTEQILQWSFLPRSGQKITNVVARPAHDPVASIGKVLWDRNVLYKYLNPNAILVTAIDDVASSASFYLLDSVSGDVLYIATHEGIDTNQPIPSALTENWFAYSIFADSLSTTAALPGSKGYQLVVSELFESEFPNDRGPFGAAENTSSINPSDIINAEPAIPHVVTQSFMIPEAISKMSVTQTGQGITTRQLLCVLPGVNGIFAIPRTLLDPRRPVGRDQTALEAEEGLFRYKPFIEVDPKYVLTHKREVIGVKDIITSPALLESTSLLFAFGIDIFGSRVSPSAAFDILGKGFNKLSLVATVVALWLGVIVLTPMARRKQINLQWMS</sequence>
<proteinExistence type="inferred from homology"/>
<gene>
    <name evidence="15" type="ORF">BJ878DRAFT_215502</name>
</gene>
<dbReference type="Gene3D" id="2.130.10.10">
    <property type="entry name" value="YVTN repeat-like/Quinoprotein amine dehydrogenase"/>
    <property type="match status" value="1"/>
</dbReference>
<dbReference type="PANTHER" id="PTHR21573">
    <property type="entry name" value="ER MEMBRANE PROTEIN COMPLEX SUBUNIT 1"/>
    <property type="match status" value="1"/>
</dbReference>
<organism evidence="15 16">
    <name type="scientific">Calycina marina</name>
    <dbReference type="NCBI Taxonomy" id="1763456"/>
    <lineage>
        <taxon>Eukaryota</taxon>
        <taxon>Fungi</taxon>
        <taxon>Dikarya</taxon>
        <taxon>Ascomycota</taxon>
        <taxon>Pezizomycotina</taxon>
        <taxon>Leotiomycetes</taxon>
        <taxon>Helotiales</taxon>
        <taxon>Pezizellaceae</taxon>
        <taxon>Calycina</taxon>
    </lineage>
</organism>
<comment type="similarity">
    <text evidence="2">Belongs to the EMC1 family.</text>
</comment>
<keyword evidence="16" id="KW-1185">Reference proteome</keyword>
<evidence type="ECO:0000256" key="1">
    <source>
        <dbReference type="ARBA" id="ARBA00004115"/>
    </source>
</evidence>
<feature type="chain" id="PRO_5040282627" description="ER membrane protein complex subunit 1" evidence="12">
    <location>
        <begin position="21"/>
        <end position="975"/>
    </location>
</feature>
<evidence type="ECO:0000256" key="11">
    <source>
        <dbReference type="SAM" id="Phobius"/>
    </source>
</evidence>
<evidence type="ECO:0000259" key="13">
    <source>
        <dbReference type="Pfam" id="PF07774"/>
    </source>
</evidence>
<dbReference type="Proteomes" id="UP000887226">
    <property type="component" value="Unassembled WGS sequence"/>
</dbReference>
<dbReference type="SMART" id="SM00564">
    <property type="entry name" value="PQQ"/>
    <property type="match status" value="2"/>
</dbReference>
<dbReference type="InterPro" id="IPR011678">
    <property type="entry name" value="EMC1_C"/>
</dbReference>
<dbReference type="EMBL" id="MU254171">
    <property type="protein sequence ID" value="KAG9241691.1"/>
    <property type="molecule type" value="Genomic_DNA"/>
</dbReference>
<feature type="transmembrane region" description="Helical" evidence="11">
    <location>
        <begin position="944"/>
        <end position="964"/>
    </location>
</feature>
<dbReference type="GO" id="GO:0072546">
    <property type="term" value="C:EMC complex"/>
    <property type="evidence" value="ECO:0007669"/>
    <property type="project" value="InterPro"/>
</dbReference>
<keyword evidence="9 11" id="KW-0472">Membrane</keyword>
<protein>
    <recommendedName>
        <fullName evidence="4">ER membrane protein complex subunit 1</fullName>
    </recommendedName>
</protein>
<name>A0A9P7YXW7_9HELO</name>
<dbReference type="PANTHER" id="PTHR21573:SF0">
    <property type="entry name" value="ER MEMBRANE PROTEIN COMPLEX SUBUNIT 1"/>
    <property type="match status" value="1"/>
</dbReference>
<evidence type="ECO:0000256" key="8">
    <source>
        <dbReference type="ARBA" id="ARBA00022989"/>
    </source>
</evidence>
<dbReference type="OrthoDB" id="28092at2759"/>
<dbReference type="InterPro" id="IPR026895">
    <property type="entry name" value="EMC1"/>
</dbReference>
<dbReference type="InterPro" id="IPR018391">
    <property type="entry name" value="PQQ_b-propeller_rpt"/>
</dbReference>
<evidence type="ECO:0000256" key="12">
    <source>
        <dbReference type="SAM" id="SignalP"/>
    </source>
</evidence>
<comment type="subcellular location">
    <subcellularLocation>
        <location evidence="1">Endoplasmic reticulum membrane</location>
        <topology evidence="1">Single-pass type I membrane protein</topology>
    </subcellularLocation>
</comment>
<evidence type="ECO:0000313" key="16">
    <source>
        <dbReference type="Proteomes" id="UP000887226"/>
    </source>
</evidence>
<evidence type="ECO:0000313" key="15">
    <source>
        <dbReference type="EMBL" id="KAG9241691.1"/>
    </source>
</evidence>
<evidence type="ECO:0000259" key="14">
    <source>
        <dbReference type="Pfam" id="PF25293"/>
    </source>
</evidence>
<dbReference type="GO" id="GO:0034975">
    <property type="term" value="P:protein folding in endoplasmic reticulum"/>
    <property type="evidence" value="ECO:0007669"/>
    <property type="project" value="TreeGrafter"/>
</dbReference>
<feature type="signal peptide" evidence="12">
    <location>
        <begin position="1"/>
        <end position="20"/>
    </location>
</feature>
<comment type="caution">
    <text evidence="15">The sequence shown here is derived from an EMBL/GenBank/DDBJ whole genome shotgun (WGS) entry which is preliminary data.</text>
</comment>
<evidence type="ECO:0000256" key="6">
    <source>
        <dbReference type="ARBA" id="ARBA00022729"/>
    </source>
</evidence>
<dbReference type="InterPro" id="IPR011047">
    <property type="entry name" value="Quinoprotein_ADH-like_sf"/>
</dbReference>
<evidence type="ECO:0000256" key="2">
    <source>
        <dbReference type="ARBA" id="ARBA00007904"/>
    </source>
</evidence>
<dbReference type="InterPro" id="IPR015943">
    <property type="entry name" value="WD40/YVTN_repeat-like_dom_sf"/>
</dbReference>
<accession>A0A9P7YXW7</accession>
<dbReference type="SUPFAM" id="SSF50998">
    <property type="entry name" value="Quinoprotein alcohol dehydrogenase-like"/>
    <property type="match status" value="1"/>
</dbReference>
<reference evidence="15" key="1">
    <citation type="journal article" date="2021" name="IMA Fungus">
        <title>Genomic characterization of three marine fungi, including Emericellopsis atlantica sp. nov. with signatures of a generalist lifestyle and marine biomass degradation.</title>
        <authorList>
            <person name="Hagestad O.C."/>
            <person name="Hou L."/>
            <person name="Andersen J.H."/>
            <person name="Hansen E.H."/>
            <person name="Altermark B."/>
            <person name="Li C."/>
            <person name="Kuhnert E."/>
            <person name="Cox R.J."/>
            <person name="Crous P.W."/>
            <person name="Spatafora J.W."/>
            <person name="Lail K."/>
            <person name="Amirebrahimi M."/>
            <person name="Lipzen A."/>
            <person name="Pangilinan J."/>
            <person name="Andreopoulos W."/>
            <person name="Hayes R.D."/>
            <person name="Ng V."/>
            <person name="Grigoriev I.V."/>
            <person name="Jackson S.A."/>
            <person name="Sutton T.D.S."/>
            <person name="Dobson A.D.W."/>
            <person name="Rama T."/>
        </authorList>
    </citation>
    <scope>NUCLEOTIDE SEQUENCE</scope>
    <source>
        <strain evidence="15">TRa3180A</strain>
    </source>
</reference>
<evidence type="ECO:0000256" key="5">
    <source>
        <dbReference type="ARBA" id="ARBA00022692"/>
    </source>
</evidence>
<dbReference type="InterPro" id="IPR058545">
    <property type="entry name" value="Beta-prop_EMC1_1st"/>
</dbReference>
<feature type="domain" description="ER membrane protein complex subunit 1 C-terminal" evidence="13">
    <location>
        <begin position="743"/>
        <end position="973"/>
    </location>
</feature>
<evidence type="ECO:0000256" key="7">
    <source>
        <dbReference type="ARBA" id="ARBA00022824"/>
    </source>
</evidence>
<keyword evidence="8 11" id="KW-1133">Transmembrane helix</keyword>
<evidence type="ECO:0000256" key="9">
    <source>
        <dbReference type="ARBA" id="ARBA00023136"/>
    </source>
</evidence>